<evidence type="ECO:0000256" key="1">
    <source>
        <dbReference type="SAM" id="MobiDB-lite"/>
    </source>
</evidence>
<proteinExistence type="predicted"/>
<dbReference type="eggNOG" id="ENOG50334VK">
    <property type="taxonomic scope" value="Bacteria"/>
</dbReference>
<evidence type="ECO:0008006" key="4">
    <source>
        <dbReference type="Google" id="ProtNLM"/>
    </source>
</evidence>
<dbReference type="InterPro" id="IPR047728">
    <property type="entry name" value="LipDrop-assoc"/>
</dbReference>
<dbReference type="NCBIfam" id="NF033649">
    <property type="entry name" value="LipDrop_Rv1109c"/>
    <property type="match status" value="1"/>
</dbReference>
<dbReference type="AlphaFoldDB" id="W7IR96"/>
<name>W7IR96_9PSEU</name>
<accession>W7IR96</accession>
<dbReference type="Proteomes" id="UP000019277">
    <property type="component" value="Unassembled WGS sequence"/>
</dbReference>
<feature type="compositionally biased region" description="Acidic residues" evidence="1">
    <location>
        <begin position="118"/>
        <end position="154"/>
    </location>
</feature>
<dbReference type="STRING" id="909613.UO65_1920"/>
<sequence>MARCAEPADSGRLVPMKPLPLPVRLAAGLAATAVERARDLPRRIVGLPVTIASQALQASMRVQQQVTELAVKGDEALALLRPVEESPEWATFDEDVDPVAPPAATGPRRPAFDRVTDDDLDDLDDDLDAGFDEGFDLDDLDDESDGDGSEEDGSTPDTAASASTVDPTAEVAVDGGAGIAEADVADDPAAGAAAERAAEEAALEAEATGADPWEQEQKAIANAPAAVPNYDELSLPQLRARLRTFSVADLEELLSYERSGENRASFVGMLTRRIETVRDQQ</sequence>
<keyword evidence="3" id="KW-1185">Reference proteome</keyword>
<feature type="region of interest" description="Disordered" evidence="1">
    <location>
        <begin position="89"/>
        <end position="167"/>
    </location>
</feature>
<evidence type="ECO:0000313" key="2">
    <source>
        <dbReference type="EMBL" id="EWC62798.1"/>
    </source>
</evidence>
<comment type="caution">
    <text evidence="2">The sequence shown here is derived from an EMBL/GenBank/DDBJ whole genome shotgun (WGS) entry which is preliminary data.</text>
</comment>
<dbReference type="PATRIC" id="fig|909613.9.peg.1933"/>
<feature type="compositionally biased region" description="Polar residues" evidence="1">
    <location>
        <begin position="155"/>
        <end position="166"/>
    </location>
</feature>
<gene>
    <name evidence="2" type="ORF">UO65_1920</name>
</gene>
<reference evidence="2 3" key="1">
    <citation type="journal article" date="2014" name="Genome Announc.">
        <title>Draft Genome Sequence of the Antitrypanosomally Active Sponge-Associated Bacterium Actinokineospora sp. Strain EG49.</title>
        <authorList>
            <person name="Harjes J."/>
            <person name="Ryu T."/>
            <person name="Abdelmohsen U.R."/>
            <person name="Moitinho-Silva L."/>
            <person name="Horn H."/>
            <person name="Ravasi T."/>
            <person name="Hentschel U."/>
        </authorList>
    </citation>
    <scope>NUCLEOTIDE SEQUENCE [LARGE SCALE GENOMIC DNA]</scope>
    <source>
        <strain evidence="2 3">EG49</strain>
    </source>
</reference>
<evidence type="ECO:0000313" key="3">
    <source>
        <dbReference type="Proteomes" id="UP000019277"/>
    </source>
</evidence>
<protein>
    <recommendedName>
        <fullName evidence="4">Lipid droplet-associated protein</fullName>
    </recommendedName>
</protein>
<organism evidence="2 3">
    <name type="scientific">Actinokineospora spheciospongiae</name>
    <dbReference type="NCBI Taxonomy" id="909613"/>
    <lineage>
        <taxon>Bacteria</taxon>
        <taxon>Bacillati</taxon>
        <taxon>Actinomycetota</taxon>
        <taxon>Actinomycetes</taxon>
        <taxon>Pseudonocardiales</taxon>
        <taxon>Pseudonocardiaceae</taxon>
        <taxon>Actinokineospora</taxon>
    </lineage>
</organism>
<dbReference type="EMBL" id="AYXG01000071">
    <property type="protein sequence ID" value="EWC62798.1"/>
    <property type="molecule type" value="Genomic_DNA"/>
</dbReference>
<feature type="region of interest" description="Disordered" evidence="1">
    <location>
        <begin position="181"/>
        <end position="212"/>
    </location>
</feature>